<feature type="compositionally biased region" description="Pro residues" evidence="1">
    <location>
        <begin position="225"/>
        <end position="234"/>
    </location>
</feature>
<feature type="compositionally biased region" description="Basic and acidic residues" evidence="1">
    <location>
        <begin position="66"/>
        <end position="82"/>
    </location>
</feature>
<sequence length="371" mass="42800">MDLDSSDDETVSQSGDEAGMTAKKTNTGESTRSPFDAMEKKPSRDRNRERTASPRSRSRRGRSSRRREEKERKKSRSRTERKEKHKRRSEKKTEETRRTEQPPEPAVPPKQAPAVRLTPKRPPEEKTRKGAGRVQCPHCKKSLTTDQISGQKQHMYMNLYCLRCQFWNKLPEAKKTQAYWDKTYEQATLLRAKREQQDQREAEAETQRSTRSVASSSHRSKSAVPLPPPIPVRTPSPSDAEESPEEKAVKPRKKTAEARAYEAGDVEGAKQVLRVNKLIQTCLHPNWDVVSQDMSPEKTILCSIYDWTDQWSRYKHGLGYFHMERFSDAAADLKRLQDNLTLLPAASWAHEAEKQVSLLLVDCWSLRQYRP</sequence>
<evidence type="ECO:0000313" key="2">
    <source>
        <dbReference type="EMBL" id="CAI4011810.1"/>
    </source>
</evidence>
<feature type="region of interest" description="Disordered" evidence="1">
    <location>
        <begin position="1"/>
        <end position="136"/>
    </location>
</feature>
<reference evidence="2" key="1">
    <citation type="submission" date="2022-10" db="EMBL/GenBank/DDBJ databases">
        <authorList>
            <person name="Chen Y."/>
            <person name="Dougan E. K."/>
            <person name="Chan C."/>
            <person name="Rhodes N."/>
            <person name="Thang M."/>
        </authorList>
    </citation>
    <scope>NUCLEOTIDE SEQUENCE</scope>
</reference>
<reference evidence="3" key="2">
    <citation type="submission" date="2024-04" db="EMBL/GenBank/DDBJ databases">
        <authorList>
            <person name="Chen Y."/>
            <person name="Shah S."/>
            <person name="Dougan E. K."/>
            <person name="Thang M."/>
            <person name="Chan C."/>
        </authorList>
    </citation>
    <scope>NUCLEOTIDE SEQUENCE [LARGE SCALE GENOMIC DNA]</scope>
</reference>
<evidence type="ECO:0000256" key="1">
    <source>
        <dbReference type="SAM" id="MobiDB-lite"/>
    </source>
</evidence>
<feature type="compositionally biased region" description="Basic and acidic residues" evidence="1">
    <location>
        <begin position="193"/>
        <end position="208"/>
    </location>
</feature>
<gene>
    <name evidence="2" type="ORF">C1SCF055_LOCUS36939</name>
</gene>
<keyword evidence="4" id="KW-1185">Reference proteome</keyword>
<feature type="compositionally biased region" description="Basic residues" evidence="1">
    <location>
        <begin position="56"/>
        <end position="65"/>
    </location>
</feature>
<comment type="caution">
    <text evidence="2">The sequence shown here is derived from an EMBL/GenBank/DDBJ whole genome shotgun (WGS) entry which is preliminary data.</text>
</comment>
<dbReference type="EMBL" id="CAMXCT020005235">
    <property type="protein sequence ID" value="CAL1165185.1"/>
    <property type="molecule type" value="Genomic_DNA"/>
</dbReference>
<feature type="compositionally biased region" description="Basic and acidic residues" evidence="1">
    <location>
        <begin position="37"/>
        <end position="52"/>
    </location>
</feature>
<feature type="compositionally biased region" description="Basic and acidic residues" evidence="1">
    <location>
        <begin position="91"/>
        <end position="101"/>
    </location>
</feature>
<evidence type="ECO:0000313" key="3">
    <source>
        <dbReference type="EMBL" id="CAL1165185.1"/>
    </source>
</evidence>
<name>A0A9P1DK80_9DINO</name>
<dbReference type="Proteomes" id="UP001152797">
    <property type="component" value="Unassembled WGS sequence"/>
</dbReference>
<protein>
    <submittedName>
        <fullName evidence="2">Uncharacterized protein</fullName>
    </submittedName>
</protein>
<feature type="compositionally biased region" description="Polar residues" evidence="1">
    <location>
        <begin position="23"/>
        <end position="33"/>
    </location>
</feature>
<feature type="compositionally biased region" description="Basic and acidic residues" evidence="1">
    <location>
        <begin position="245"/>
        <end position="261"/>
    </location>
</feature>
<dbReference type="EMBL" id="CAMXCT010005235">
    <property type="protein sequence ID" value="CAI4011810.1"/>
    <property type="molecule type" value="Genomic_DNA"/>
</dbReference>
<feature type="region of interest" description="Disordered" evidence="1">
    <location>
        <begin position="193"/>
        <end position="261"/>
    </location>
</feature>
<dbReference type="EMBL" id="CAMXCT030005235">
    <property type="protein sequence ID" value="CAL4799122.1"/>
    <property type="molecule type" value="Genomic_DNA"/>
</dbReference>
<proteinExistence type="predicted"/>
<feature type="compositionally biased region" description="Pro residues" evidence="1">
    <location>
        <begin position="102"/>
        <end position="111"/>
    </location>
</feature>
<accession>A0A9P1DK80</accession>
<feature type="compositionally biased region" description="Acidic residues" evidence="1">
    <location>
        <begin position="1"/>
        <end position="10"/>
    </location>
</feature>
<evidence type="ECO:0000313" key="4">
    <source>
        <dbReference type="Proteomes" id="UP001152797"/>
    </source>
</evidence>
<organism evidence="2">
    <name type="scientific">Cladocopium goreaui</name>
    <dbReference type="NCBI Taxonomy" id="2562237"/>
    <lineage>
        <taxon>Eukaryota</taxon>
        <taxon>Sar</taxon>
        <taxon>Alveolata</taxon>
        <taxon>Dinophyceae</taxon>
        <taxon>Suessiales</taxon>
        <taxon>Symbiodiniaceae</taxon>
        <taxon>Cladocopium</taxon>
    </lineage>
</organism>
<dbReference type="AlphaFoldDB" id="A0A9P1DK80"/>